<protein>
    <submittedName>
        <fullName evidence="3">UPF0001 protein YggS</fullName>
    </submittedName>
</protein>
<sequence length="220" mass="23578">MTQLVTGLTAQRVRANLAEVRERIAAAAARAGRDPADVEIVAAVKYVPVQELAALAQGGVTVVGENRAQDLEAKVAAHGDAFTWDFIGHVQSRKVKQIAPLARLIHSVSTDSVLEQLGRHAPPQLRVLVEVNVAGEEGKGGVAPAALDAFLERCPVPVIGLMTMPPLAQAPDESRRWFAVLRELAEARGLRELSIGTTQDYEVAVEEGATLVRIGTQLFR</sequence>
<dbReference type="PANTHER" id="PTHR10146:SF14">
    <property type="entry name" value="PYRIDOXAL PHOSPHATE HOMEOSTASIS PROTEIN"/>
    <property type="match status" value="1"/>
</dbReference>
<feature type="modified residue" description="N6-(pyridoxal phosphate)lysine" evidence="2">
    <location>
        <position position="45"/>
    </location>
</feature>
<proteinExistence type="predicted"/>
<evidence type="ECO:0000256" key="2">
    <source>
        <dbReference type="PIRSR" id="PIRSR004848-1"/>
    </source>
</evidence>
<dbReference type="PIRSF" id="PIRSF004848">
    <property type="entry name" value="YBL036c_PLPDEIII"/>
    <property type="match status" value="1"/>
</dbReference>
<dbReference type="EMBL" id="CADCVQ010000065">
    <property type="protein sequence ID" value="CAA9492715.1"/>
    <property type="molecule type" value="Genomic_DNA"/>
</dbReference>
<reference evidence="3" key="1">
    <citation type="submission" date="2020-02" db="EMBL/GenBank/DDBJ databases">
        <authorList>
            <person name="Meier V. D."/>
        </authorList>
    </citation>
    <scope>NUCLEOTIDE SEQUENCE</scope>
    <source>
        <strain evidence="3">AVDCRST_MAG67</strain>
    </source>
</reference>
<accession>A0A6J4S901</accession>
<gene>
    <name evidence="3" type="ORF">AVDCRST_MAG67-1332</name>
</gene>
<keyword evidence="1 2" id="KW-0663">Pyridoxal phosphate</keyword>
<dbReference type="CDD" id="cd00635">
    <property type="entry name" value="PLPDE_III_YBL036c_like"/>
    <property type="match status" value="1"/>
</dbReference>
<dbReference type="PANTHER" id="PTHR10146">
    <property type="entry name" value="PROLINE SYNTHETASE CO-TRANSCRIBED BACTERIAL HOMOLOG PROTEIN"/>
    <property type="match status" value="1"/>
</dbReference>
<evidence type="ECO:0000256" key="1">
    <source>
        <dbReference type="ARBA" id="ARBA00022898"/>
    </source>
</evidence>
<dbReference type="InterPro" id="IPR011078">
    <property type="entry name" value="PyrdxlP_homeostasis"/>
</dbReference>
<dbReference type="Gene3D" id="3.20.20.10">
    <property type="entry name" value="Alanine racemase"/>
    <property type="match status" value="1"/>
</dbReference>
<organism evidence="3">
    <name type="scientific">uncultured Solirubrobacteraceae bacterium</name>
    <dbReference type="NCBI Taxonomy" id="1162706"/>
    <lineage>
        <taxon>Bacteria</taxon>
        <taxon>Bacillati</taxon>
        <taxon>Actinomycetota</taxon>
        <taxon>Thermoleophilia</taxon>
        <taxon>Solirubrobacterales</taxon>
        <taxon>Solirubrobacteraceae</taxon>
        <taxon>environmental samples</taxon>
    </lineage>
</organism>
<evidence type="ECO:0000313" key="3">
    <source>
        <dbReference type="EMBL" id="CAA9492715.1"/>
    </source>
</evidence>
<dbReference type="AlphaFoldDB" id="A0A6J4S901"/>
<dbReference type="SUPFAM" id="SSF51419">
    <property type="entry name" value="PLP-binding barrel"/>
    <property type="match status" value="1"/>
</dbReference>
<comment type="cofactor">
    <cofactor evidence="2">
        <name>pyridoxal 5'-phosphate</name>
        <dbReference type="ChEBI" id="CHEBI:597326"/>
    </cofactor>
</comment>
<dbReference type="GO" id="GO:0030170">
    <property type="term" value="F:pyridoxal phosphate binding"/>
    <property type="evidence" value="ECO:0007669"/>
    <property type="project" value="InterPro"/>
</dbReference>
<dbReference type="InterPro" id="IPR029066">
    <property type="entry name" value="PLP-binding_barrel"/>
</dbReference>
<name>A0A6J4S901_9ACTN</name>